<dbReference type="Pfam" id="PF16810">
    <property type="entry name" value="RXLR"/>
    <property type="match status" value="1"/>
</dbReference>
<evidence type="ECO:0000256" key="3">
    <source>
        <dbReference type="ARBA" id="ARBA00022525"/>
    </source>
</evidence>
<evidence type="ECO:0000313" key="6">
    <source>
        <dbReference type="EMBL" id="ETO61353.1"/>
    </source>
</evidence>
<organism evidence="6 7">
    <name type="scientific">Phytophthora nicotianae P1976</name>
    <dbReference type="NCBI Taxonomy" id="1317066"/>
    <lineage>
        <taxon>Eukaryota</taxon>
        <taxon>Sar</taxon>
        <taxon>Stramenopiles</taxon>
        <taxon>Oomycota</taxon>
        <taxon>Peronosporomycetes</taxon>
        <taxon>Peronosporales</taxon>
        <taxon>Peronosporaceae</taxon>
        <taxon>Phytophthora</taxon>
    </lineage>
</organism>
<comment type="similarity">
    <text evidence="2 5">Belongs to the RxLR effector family.</text>
</comment>
<gene>
    <name evidence="6" type="ORF">F444_20628</name>
</gene>
<dbReference type="InterPro" id="IPR031825">
    <property type="entry name" value="RXLR"/>
</dbReference>
<evidence type="ECO:0000256" key="2">
    <source>
        <dbReference type="ARBA" id="ARBA00010400"/>
    </source>
</evidence>
<name>A0A080Z3Z2_PHYNI</name>
<comment type="caution">
    <text evidence="6">The sequence shown here is derived from an EMBL/GenBank/DDBJ whole genome shotgun (WGS) entry which is preliminary data.</text>
</comment>
<sequence length="196" mass="22288">VHKIYELENRCIIAFQLVPRSHSPIRFLNLKSTTLLVFRQRPSMRVSFALLLATTLLANGETATTSSETMQLTDAVHSVGVIEARDGRRFLRLANPIKNDDVEERAWATIKGISRTKAEAVENWLTPRLQSRWTPEKLAKSDLDIVAKETATEHENWNALVKYVKMLVFDVTKQKISKEEAKDLILTKILTQANGF</sequence>
<comment type="subcellular location">
    <subcellularLocation>
        <location evidence="1 5">Secreted</location>
    </subcellularLocation>
</comment>
<proteinExistence type="inferred from homology"/>
<protein>
    <recommendedName>
        <fullName evidence="5">RxLR effector protein</fullName>
    </recommendedName>
</protein>
<dbReference type="Proteomes" id="UP000028582">
    <property type="component" value="Unassembled WGS sequence"/>
</dbReference>
<dbReference type="AlphaFoldDB" id="A0A080Z3Z2"/>
<evidence type="ECO:0000256" key="1">
    <source>
        <dbReference type="ARBA" id="ARBA00004613"/>
    </source>
</evidence>
<reference evidence="6 7" key="1">
    <citation type="submission" date="2013-11" db="EMBL/GenBank/DDBJ databases">
        <title>The Genome Sequence of Phytophthora parasitica P1976.</title>
        <authorList>
            <consortium name="The Broad Institute Genomics Platform"/>
            <person name="Russ C."/>
            <person name="Tyler B."/>
            <person name="Panabieres F."/>
            <person name="Shan W."/>
            <person name="Tripathy S."/>
            <person name="Grunwald N."/>
            <person name="Machado M."/>
            <person name="Johnson C.S."/>
            <person name="Walker B."/>
            <person name="Young S."/>
            <person name="Zeng Q."/>
            <person name="Gargeya S."/>
            <person name="Fitzgerald M."/>
            <person name="Haas B."/>
            <person name="Abouelleil A."/>
            <person name="Allen A.W."/>
            <person name="Alvarado L."/>
            <person name="Arachchi H.M."/>
            <person name="Berlin A.M."/>
            <person name="Chapman S.B."/>
            <person name="Gainer-Dewar J."/>
            <person name="Goldberg J."/>
            <person name="Griggs A."/>
            <person name="Gujja S."/>
            <person name="Hansen M."/>
            <person name="Howarth C."/>
            <person name="Imamovic A."/>
            <person name="Ireland A."/>
            <person name="Larimer J."/>
            <person name="McCowan C."/>
            <person name="Murphy C."/>
            <person name="Pearson M."/>
            <person name="Poon T.W."/>
            <person name="Priest M."/>
            <person name="Roberts A."/>
            <person name="Saif S."/>
            <person name="Shea T."/>
            <person name="Sisk P."/>
            <person name="Sykes S."/>
            <person name="Wortman J."/>
            <person name="Nusbaum C."/>
            <person name="Birren B."/>
        </authorList>
    </citation>
    <scope>NUCLEOTIDE SEQUENCE [LARGE SCALE GENOMIC DNA]</scope>
    <source>
        <strain evidence="6 7">P1976</strain>
    </source>
</reference>
<evidence type="ECO:0000256" key="4">
    <source>
        <dbReference type="ARBA" id="ARBA00022729"/>
    </source>
</evidence>
<keyword evidence="3 5" id="KW-0964">Secreted</keyword>
<accession>A0A080Z3Z2</accession>
<keyword evidence="4" id="KW-0732">Signal</keyword>
<dbReference type="EMBL" id="ANJA01003806">
    <property type="protein sequence ID" value="ETO61353.1"/>
    <property type="molecule type" value="Genomic_DNA"/>
</dbReference>
<evidence type="ECO:0000313" key="7">
    <source>
        <dbReference type="Proteomes" id="UP000028582"/>
    </source>
</evidence>
<dbReference type="OrthoDB" id="126519at2759"/>
<comment type="domain">
    <text evidence="5">The RxLR-dEER motif acts to carry the protein into the host cell cytoplasm through binding to cell surface phosphatidylinositol-3-phosphate.</text>
</comment>
<evidence type="ECO:0000256" key="5">
    <source>
        <dbReference type="RuleBase" id="RU367124"/>
    </source>
</evidence>
<comment type="function">
    <text evidence="5">Effector that suppresses plant defense responses during pathogen infection.</text>
</comment>
<feature type="non-terminal residue" evidence="6">
    <location>
        <position position="1"/>
    </location>
</feature>